<evidence type="ECO:0000313" key="2">
    <source>
        <dbReference type="Proteomes" id="UP000525298"/>
    </source>
</evidence>
<organism evidence="1 2">
    <name type="scientific">Desulfosalsimonas propionicica</name>
    <dbReference type="NCBI Taxonomy" id="332175"/>
    <lineage>
        <taxon>Bacteria</taxon>
        <taxon>Pseudomonadati</taxon>
        <taxon>Thermodesulfobacteriota</taxon>
        <taxon>Desulfobacteria</taxon>
        <taxon>Desulfobacterales</taxon>
        <taxon>Desulfosalsimonadaceae</taxon>
        <taxon>Desulfosalsimonas</taxon>
    </lineage>
</organism>
<name>A0A7W0HJH3_9BACT</name>
<dbReference type="RefSeq" id="WP_181549832.1">
    <property type="nucleotide sequence ID" value="NZ_JACDUS010000001.1"/>
</dbReference>
<keyword evidence="2" id="KW-1185">Reference proteome</keyword>
<dbReference type="AlphaFoldDB" id="A0A7W0HJH3"/>
<dbReference type="PROSITE" id="PS51257">
    <property type="entry name" value="PROKAR_LIPOPROTEIN"/>
    <property type="match status" value="1"/>
</dbReference>
<proteinExistence type="predicted"/>
<accession>A0A7W0HJH3</accession>
<dbReference type="EMBL" id="JACDUS010000001">
    <property type="protein sequence ID" value="MBA2880172.1"/>
    <property type="molecule type" value="Genomic_DNA"/>
</dbReference>
<reference evidence="1 2" key="1">
    <citation type="submission" date="2020-07" db="EMBL/GenBank/DDBJ databases">
        <title>Genomic Encyclopedia of Type Strains, Phase IV (KMG-IV): sequencing the most valuable type-strain genomes for metagenomic binning, comparative biology and taxonomic classification.</title>
        <authorList>
            <person name="Goeker M."/>
        </authorList>
    </citation>
    <scope>NUCLEOTIDE SEQUENCE [LARGE SCALE GENOMIC DNA]</scope>
    <source>
        <strain evidence="1 2">DSM 17721</strain>
    </source>
</reference>
<protein>
    <submittedName>
        <fullName evidence="1">Uncharacterized protein</fullName>
    </submittedName>
</protein>
<comment type="caution">
    <text evidence="1">The sequence shown here is derived from an EMBL/GenBank/DDBJ whole genome shotgun (WGS) entry which is preliminary data.</text>
</comment>
<sequence length="162" mass="18160">MIVFLKYLKFLLPVITAALIFFGCYPRPVGPPGPEGKPLAWTEMNFEQRKAHMRRKVLPPASELFESWRPGRYADANCTLCHGPDARKQKFSMPTKHLPRLSGALLLGPEFAQHPETTRLKLNRLVPLMTDALGVKPFSIITRRGFGCYSCHLGPDGPVFGN</sequence>
<dbReference type="Proteomes" id="UP000525298">
    <property type="component" value="Unassembled WGS sequence"/>
</dbReference>
<gene>
    <name evidence="1" type="ORF">HNR65_000479</name>
</gene>
<evidence type="ECO:0000313" key="1">
    <source>
        <dbReference type="EMBL" id="MBA2880172.1"/>
    </source>
</evidence>